<keyword evidence="2" id="KW-1185">Reference proteome</keyword>
<gene>
    <name evidence="1" type="ORF">BKG73_24370</name>
</gene>
<organism evidence="1 2">
    <name type="scientific">Mycobacteroides saopaulense</name>
    <dbReference type="NCBI Taxonomy" id="1578165"/>
    <lineage>
        <taxon>Bacteria</taxon>
        <taxon>Bacillati</taxon>
        <taxon>Actinomycetota</taxon>
        <taxon>Actinomycetes</taxon>
        <taxon>Mycobacteriales</taxon>
        <taxon>Mycobacteriaceae</taxon>
        <taxon>Mycobacteroides</taxon>
    </lineage>
</organism>
<dbReference type="EMBL" id="MLIH01000036">
    <property type="protein sequence ID" value="OHU01809.1"/>
    <property type="molecule type" value="Genomic_DNA"/>
</dbReference>
<evidence type="ECO:0000313" key="1">
    <source>
        <dbReference type="EMBL" id="OHU01809.1"/>
    </source>
</evidence>
<evidence type="ECO:0000313" key="2">
    <source>
        <dbReference type="Proteomes" id="UP000179621"/>
    </source>
</evidence>
<name>A0ABX3BT09_9MYCO</name>
<accession>A0ABX3BT09</accession>
<sequence>MDCGVDTDNIDGQGHDEYYMIHDDLWLSINLDRSGYLCIACVEERLGRHLTPADFTDARINRNRHGRSEWLTLRLGHMDWGSAADAPGNVV</sequence>
<comment type="caution">
    <text evidence="1">The sequence shown here is derived from an EMBL/GenBank/DDBJ whole genome shotgun (WGS) entry which is preliminary data.</text>
</comment>
<protein>
    <submittedName>
        <fullName evidence="1">Uncharacterized protein</fullName>
    </submittedName>
</protein>
<reference evidence="1 2" key="1">
    <citation type="submission" date="2016-10" db="EMBL/GenBank/DDBJ databases">
        <title>Evaluation of Human, Animal and Environmental Mycobacterium chelonae Isolates by Core Genome Phylogenomic Analysis, Targeted Gene Comparison, and Anti-microbial Susceptibility Patterns: A Tale of Mistaken Identities.</title>
        <authorList>
            <person name="Fogelson S.B."/>
            <person name="Camus A.C."/>
            <person name="Lorenz W."/>
            <person name="Vasireddy R."/>
            <person name="Vasireddy S."/>
            <person name="Smith T."/>
            <person name="Brown-Elliott B.A."/>
            <person name="Wallace R.J.Jr."/>
            <person name="Hasan N.A."/>
            <person name="Reischl U."/>
            <person name="Sanchez S."/>
        </authorList>
    </citation>
    <scope>NUCLEOTIDE SEQUENCE [LARGE SCALE GENOMIC DNA]</scope>
    <source>
        <strain evidence="1 2">8528</strain>
    </source>
</reference>
<dbReference type="Proteomes" id="UP000179621">
    <property type="component" value="Unassembled WGS sequence"/>
</dbReference>
<proteinExistence type="predicted"/>